<comment type="caution">
    <text evidence="1">The sequence shown here is derived from an EMBL/GenBank/DDBJ whole genome shotgun (WGS) entry which is preliminary data.</text>
</comment>
<sequence length="64" mass="7606">MEEATVREEKFHIYLNDDEYSRVIQTLIRLKNSLISQGRYTDGVDDVLCKVLSTKKRKLKIKYI</sequence>
<dbReference type="AlphaFoldDB" id="J9G4V1"/>
<reference evidence="1" key="1">
    <citation type="journal article" date="2012" name="PLoS ONE">
        <title>Gene sets for utilization of primary and secondary nutrition supplies in the distal gut of endangered iberian lynx.</title>
        <authorList>
            <person name="Alcaide M."/>
            <person name="Messina E."/>
            <person name="Richter M."/>
            <person name="Bargiela R."/>
            <person name="Peplies J."/>
            <person name="Huws S.A."/>
            <person name="Newbold C.J."/>
            <person name="Golyshin P.N."/>
            <person name="Simon M.A."/>
            <person name="Lopez G."/>
            <person name="Yakimov M.M."/>
            <person name="Ferrer M."/>
        </authorList>
    </citation>
    <scope>NUCLEOTIDE SEQUENCE</scope>
</reference>
<evidence type="ECO:0000313" key="1">
    <source>
        <dbReference type="EMBL" id="EJX02247.1"/>
    </source>
</evidence>
<dbReference type="EMBL" id="AMCI01002626">
    <property type="protein sequence ID" value="EJX02247.1"/>
    <property type="molecule type" value="Genomic_DNA"/>
</dbReference>
<feature type="non-terminal residue" evidence="1">
    <location>
        <position position="64"/>
    </location>
</feature>
<gene>
    <name evidence="1" type="ORF">EVA_09646</name>
</gene>
<protein>
    <submittedName>
        <fullName evidence="1">Uncharacterized protein</fullName>
    </submittedName>
</protein>
<name>J9G4V1_9ZZZZ</name>
<accession>J9G4V1</accession>
<organism evidence="1">
    <name type="scientific">gut metagenome</name>
    <dbReference type="NCBI Taxonomy" id="749906"/>
    <lineage>
        <taxon>unclassified sequences</taxon>
        <taxon>metagenomes</taxon>
        <taxon>organismal metagenomes</taxon>
    </lineage>
</organism>
<proteinExistence type="predicted"/>